<dbReference type="SUPFAM" id="SSF46894">
    <property type="entry name" value="C-terminal effector domain of the bipartite response regulators"/>
    <property type="match status" value="1"/>
</dbReference>
<dbReference type="Pfam" id="PF00486">
    <property type="entry name" value="Trans_reg_C"/>
    <property type="match status" value="1"/>
</dbReference>
<evidence type="ECO:0000259" key="8">
    <source>
        <dbReference type="PROSITE" id="PS50110"/>
    </source>
</evidence>
<protein>
    <submittedName>
        <fullName evidence="10">Response regulator transcription factor</fullName>
    </submittedName>
</protein>
<dbReference type="InterPro" id="IPR036388">
    <property type="entry name" value="WH-like_DNA-bd_sf"/>
</dbReference>
<dbReference type="Gene3D" id="1.10.10.10">
    <property type="entry name" value="Winged helix-like DNA-binding domain superfamily/Winged helix DNA-binding domain"/>
    <property type="match status" value="1"/>
</dbReference>
<keyword evidence="2" id="KW-0902">Two-component regulatory system</keyword>
<evidence type="ECO:0000256" key="3">
    <source>
        <dbReference type="ARBA" id="ARBA00023015"/>
    </source>
</evidence>
<dbReference type="PROSITE" id="PS50110">
    <property type="entry name" value="RESPONSE_REGULATORY"/>
    <property type="match status" value="1"/>
</dbReference>
<dbReference type="InterPro" id="IPR001867">
    <property type="entry name" value="OmpR/PhoB-type_DNA-bd"/>
</dbReference>
<dbReference type="PANTHER" id="PTHR48111:SF22">
    <property type="entry name" value="REGULATOR OF RPOS"/>
    <property type="match status" value="1"/>
</dbReference>
<feature type="domain" description="Response regulatory" evidence="8">
    <location>
        <begin position="3"/>
        <end position="117"/>
    </location>
</feature>
<comment type="caution">
    <text evidence="10">The sequence shown here is derived from an EMBL/GenBank/DDBJ whole genome shotgun (WGS) entry which is preliminary data.</text>
</comment>
<evidence type="ECO:0000256" key="7">
    <source>
        <dbReference type="PROSITE-ProRule" id="PRU01091"/>
    </source>
</evidence>
<evidence type="ECO:0000256" key="6">
    <source>
        <dbReference type="PROSITE-ProRule" id="PRU00169"/>
    </source>
</evidence>
<feature type="DNA-binding region" description="OmpR/PhoB-type" evidence="7">
    <location>
        <begin position="132"/>
        <end position="230"/>
    </location>
</feature>
<dbReference type="PANTHER" id="PTHR48111">
    <property type="entry name" value="REGULATOR OF RPOS"/>
    <property type="match status" value="1"/>
</dbReference>
<evidence type="ECO:0000256" key="2">
    <source>
        <dbReference type="ARBA" id="ARBA00023012"/>
    </source>
</evidence>
<feature type="modified residue" description="4-aspartylphosphate" evidence="6">
    <location>
        <position position="52"/>
    </location>
</feature>
<dbReference type="CDD" id="cd00383">
    <property type="entry name" value="trans_reg_C"/>
    <property type="match status" value="1"/>
</dbReference>
<dbReference type="InterPro" id="IPR001789">
    <property type="entry name" value="Sig_transdc_resp-reg_receiver"/>
</dbReference>
<evidence type="ECO:0000256" key="1">
    <source>
        <dbReference type="ARBA" id="ARBA00022553"/>
    </source>
</evidence>
<dbReference type="PROSITE" id="PS51755">
    <property type="entry name" value="OMPR_PHOB"/>
    <property type="match status" value="1"/>
</dbReference>
<sequence>MKRILLIEDEISVVTFIKKGLTEEGYEVSVSLTGEVGLQMASSFQYDLIILDIMLPDKNGLEVCKSIRQNNVKTPILFLTALGTTENVVIGLNSGADDYLVKPFKFIELHARINALIRRNEQSGPDDSQVSQHIYQIDDLIINDDSKVVTRNNENITLTATEYRLLLALIRNRGKVLSRLDLLESAWDINFDLGTNLVDVYINYLRKKIDAQSPNKLIHTVVGMGYVLKIKP</sequence>
<evidence type="ECO:0000313" key="10">
    <source>
        <dbReference type="EMBL" id="MDI9865598.1"/>
    </source>
</evidence>
<keyword evidence="3" id="KW-0805">Transcription regulation</keyword>
<gene>
    <name evidence="10" type="ORF">QM480_14740</name>
</gene>
<dbReference type="InterPro" id="IPR016032">
    <property type="entry name" value="Sig_transdc_resp-reg_C-effctor"/>
</dbReference>
<evidence type="ECO:0000313" key="11">
    <source>
        <dbReference type="Proteomes" id="UP001236569"/>
    </source>
</evidence>
<dbReference type="Pfam" id="PF00072">
    <property type="entry name" value="Response_reg"/>
    <property type="match status" value="1"/>
</dbReference>
<keyword evidence="4 7" id="KW-0238">DNA-binding</keyword>
<accession>A0ABT6YPT7</accession>
<dbReference type="SMART" id="SM00448">
    <property type="entry name" value="REC"/>
    <property type="match status" value="1"/>
</dbReference>
<dbReference type="SUPFAM" id="SSF52172">
    <property type="entry name" value="CheY-like"/>
    <property type="match status" value="1"/>
</dbReference>
<dbReference type="RefSeq" id="WP_283370571.1">
    <property type="nucleotide sequence ID" value="NZ_JASHID010000010.1"/>
</dbReference>
<dbReference type="Gene3D" id="3.40.50.2300">
    <property type="match status" value="1"/>
</dbReference>
<dbReference type="InterPro" id="IPR039420">
    <property type="entry name" value="WalR-like"/>
</dbReference>
<dbReference type="EMBL" id="JASHID010000010">
    <property type="protein sequence ID" value="MDI9865598.1"/>
    <property type="molecule type" value="Genomic_DNA"/>
</dbReference>
<dbReference type="SMART" id="SM00862">
    <property type="entry name" value="Trans_reg_C"/>
    <property type="match status" value="1"/>
</dbReference>
<evidence type="ECO:0000256" key="5">
    <source>
        <dbReference type="ARBA" id="ARBA00023163"/>
    </source>
</evidence>
<keyword evidence="1 6" id="KW-0597">Phosphoprotein</keyword>
<evidence type="ECO:0000256" key="4">
    <source>
        <dbReference type="ARBA" id="ARBA00023125"/>
    </source>
</evidence>
<dbReference type="Gene3D" id="6.10.250.690">
    <property type="match status" value="1"/>
</dbReference>
<reference evidence="10 11" key="1">
    <citation type="submission" date="2023-05" db="EMBL/GenBank/DDBJ databases">
        <title>Novel species of genus Flectobacillus isolated from stream in China.</title>
        <authorList>
            <person name="Lu H."/>
        </authorList>
    </citation>
    <scope>NUCLEOTIDE SEQUENCE [LARGE SCALE GENOMIC DNA]</scope>
    <source>
        <strain evidence="10 11">DC10W</strain>
    </source>
</reference>
<keyword evidence="5" id="KW-0804">Transcription</keyword>
<keyword evidence="11" id="KW-1185">Reference proteome</keyword>
<name>A0ABT6YPT7_9BACT</name>
<proteinExistence type="predicted"/>
<dbReference type="Proteomes" id="UP001236569">
    <property type="component" value="Unassembled WGS sequence"/>
</dbReference>
<evidence type="ECO:0000259" key="9">
    <source>
        <dbReference type="PROSITE" id="PS51755"/>
    </source>
</evidence>
<organism evidence="10 11">
    <name type="scientific">Flectobacillus longus</name>
    <dbReference type="NCBI Taxonomy" id="2984207"/>
    <lineage>
        <taxon>Bacteria</taxon>
        <taxon>Pseudomonadati</taxon>
        <taxon>Bacteroidota</taxon>
        <taxon>Cytophagia</taxon>
        <taxon>Cytophagales</taxon>
        <taxon>Flectobacillaceae</taxon>
        <taxon>Flectobacillus</taxon>
    </lineage>
</organism>
<feature type="domain" description="OmpR/PhoB-type" evidence="9">
    <location>
        <begin position="132"/>
        <end position="230"/>
    </location>
</feature>
<dbReference type="CDD" id="cd19935">
    <property type="entry name" value="REC_OmpR_CusR-like"/>
    <property type="match status" value="1"/>
</dbReference>
<dbReference type="InterPro" id="IPR011006">
    <property type="entry name" value="CheY-like_superfamily"/>
</dbReference>